<dbReference type="Pfam" id="PF01458">
    <property type="entry name" value="SUFBD_core"/>
    <property type="match status" value="1"/>
</dbReference>
<name>D0LTU0_HALO1</name>
<keyword evidence="3" id="KW-1185">Reference proteome</keyword>
<dbReference type="PANTHER" id="PTHR43575:SF1">
    <property type="entry name" value="PROTEIN ABCI7, CHLOROPLASTIC"/>
    <property type="match status" value="1"/>
</dbReference>
<feature type="domain" description="SUF system FeS cluster assembly SufBD core" evidence="1">
    <location>
        <begin position="196"/>
        <end position="426"/>
    </location>
</feature>
<dbReference type="SUPFAM" id="SSF101960">
    <property type="entry name" value="Stabilizer of iron transporter SufD"/>
    <property type="match status" value="1"/>
</dbReference>
<accession>D0LTU0</accession>
<dbReference type="GO" id="GO:0016226">
    <property type="term" value="P:iron-sulfur cluster assembly"/>
    <property type="evidence" value="ECO:0007669"/>
    <property type="project" value="InterPro"/>
</dbReference>
<dbReference type="InterPro" id="IPR011542">
    <property type="entry name" value="SUF_FeS_clus_asmbl_SufD"/>
</dbReference>
<evidence type="ECO:0000313" key="3">
    <source>
        <dbReference type="Proteomes" id="UP000001880"/>
    </source>
</evidence>
<dbReference type="HOGENOM" id="CLU_026231_5_2_7"/>
<dbReference type="AlphaFoldDB" id="D0LTU0"/>
<dbReference type="RefSeq" id="WP_012828384.1">
    <property type="nucleotide sequence ID" value="NC_013440.1"/>
</dbReference>
<dbReference type="InterPro" id="IPR037284">
    <property type="entry name" value="SUF_FeS_clus_asmbl_SufBD_sf"/>
</dbReference>
<reference evidence="2 3" key="1">
    <citation type="journal article" date="2010" name="Stand. Genomic Sci.">
        <title>Complete genome sequence of Haliangium ochraceum type strain (SMP-2).</title>
        <authorList>
            <consortium name="US DOE Joint Genome Institute (JGI-PGF)"/>
            <person name="Ivanova N."/>
            <person name="Daum C."/>
            <person name="Lang E."/>
            <person name="Abt B."/>
            <person name="Kopitz M."/>
            <person name="Saunders E."/>
            <person name="Lapidus A."/>
            <person name="Lucas S."/>
            <person name="Glavina Del Rio T."/>
            <person name="Nolan M."/>
            <person name="Tice H."/>
            <person name="Copeland A."/>
            <person name="Cheng J.F."/>
            <person name="Chen F."/>
            <person name="Bruce D."/>
            <person name="Goodwin L."/>
            <person name="Pitluck S."/>
            <person name="Mavromatis K."/>
            <person name="Pati A."/>
            <person name="Mikhailova N."/>
            <person name="Chen A."/>
            <person name="Palaniappan K."/>
            <person name="Land M."/>
            <person name="Hauser L."/>
            <person name="Chang Y.J."/>
            <person name="Jeffries C.D."/>
            <person name="Detter J.C."/>
            <person name="Brettin T."/>
            <person name="Rohde M."/>
            <person name="Goker M."/>
            <person name="Bristow J."/>
            <person name="Markowitz V."/>
            <person name="Eisen J.A."/>
            <person name="Hugenholtz P."/>
            <person name="Kyrpides N.C."/>
            <person name="Klenk H.P."/>
        </authorList>
    </citation>
    <scope>NUCLEOTIDE SEQUENCE [LARGE SCALE GENOMIC DNA]</scope>
    <source>
        <strain evidence="3">DSM 14365 / CIP 107738 / JCM 11303 / AJ 13395 / SMP-2</strain>
    </source>
</reference>
<evidence type="ECO:0000259" key="1">
    <source>
        <dbReference type="Pfam" id="PF01458"/>
    </source>
</evidence>
<dbReference type="PANTHER" id="PTHR43575">
    <property type="entry name" value="PROTEIN ABCI7, CHLOROPLASTIC"/>
    <property type="match status" value="1"/>
</dbReference>
<gene>
    <name evidence="2" type="ordered locus">Hoch_3282</name>
</gene>
<dbReference type="InterPro" id="IPR000825">
    <property type="entry name" value="SUF_FeS_clus_asmbl_SufBD_core"/>
</dbReference>
<sequence length="467" mass="49267">MSAAFTSKAPLLADLGARVPADLGPGTSAPAWLGELRAAARDVLAAGLPTNKHEGWRFTPLRGLNDRAYADAGARDLDASEGVDGDALRAWANAEIGLPDDAPALLLVDGRPLLPGGALPAGVELSTLAQLCASEAAEGSAELAELAAKNLGRVAKLETFSALNAALFADALIVRLSEDAADRPLHIAHIANRSGSDAGAAYPRVLVAVAEGARACVVESVLGRAEAPQLACAVTEITLAPSAELEHVRVHHHSGIALQQVARVAVRQDQGSSYRSRVVTLGGKLSRLDLDVAMTAPEARCELDGVYHAGRGEHLDHYTTIDHQAPRCSSQERYRGIIAETGHAVFDGTIMVQQDAQHSDAHQENRNLLLDDDAVVHTKPHLRIDADDVSCSHGATVGSLDDAQLFYLRSRGIGDDQARAVLTFAFVRELIDEIGCAPLREALSAQLRNRLPHGDTLAGLFGDALPE</sequence>
<proteinExistence type="predicted"/>
<dbReference type="Proteomes" id="UP000001880">
    <property type="component" value="Chromosome"/>
</dbReference>
<dbReference type="InterPro" id="IPR055346">
    <property type="entry name" value="Fe-S_cluster_assembly_SufBD"/>
</dbReference>
<protein>
    <submittedName>
        <fullName evidence="2">FeS assembly protein SufD</fullName>
    </submittedName>
</protein>
<evidence type="ECO:0000313" key="2">
    <source>
        <dbReference type="EMBL" id="ACY15784.1"/>
    </source>
</evidence>
<dbReference type="EMBL" id="CP001804">
    <property type="protein sequence ID" value="ACY15784.1"/>
    <property type="molecule type" value="Genomic_DNA"/>
</dbReference>
<dbReference type="KEGG" id="hoh:Hoch_3282"/>
<dbReference type="eggNOG" id="COG0719">
    <property type="taxonomic scope" value="Bacteria"/>
</dbReference>
<dbReference type="OrthoDB" id="9768262at2"/>
<dbReference type="NCBIfam" id="TIGR01981">
    <property type="entry name" value="sufD"/>
    <property type="match status" value="1"/>
</dbReference>
<organism evidence="2 3">
    <name type="scientific">Haliangium ochraceum (strain DSM 14365 / JCM 11303 / SMP-2)</name>
    <dbReference type="NCBI Taxonomy" id="502025"/>
    <lineage>
        <taxon>Bacteria</taxon>
        <taxon>Pseudomonadati</taxon>
        <taxon>Myxococcota</taxon>
        <taxon>Polyangia</taxon>
        <taxon>Haliangiales</taxon>
        <taxon>Kofleriaceae</taxon>
        <taxon>Haliangium</taxon>
    </lineage>
</organism>
<dbReference type="STRING" id="502025.Hoch_3282"/>